<dbReference type="InterPro" id="IPR000897">
    <property type="entry name" value="SRP54_GTPase_dom"/>
</dbReference>
<evidence type="ECO:0000256" key="9">
    <source>
        <dbReference type="ARBA" id="ARBA00023274"/>
    </source>
</evidence>
<dbReference type="SMART" id="SM00962">
    <property type="entry name" value="SRP54"/>
    <property type="match status" value="1"/>
</dbReference>
<evidence type="ECO:0000256" key="2">
    <source>
        <dbReference type="ARBA" id="ARBA00005450"/>
    </source>
</evidence>
<evidence type="ECO:0000256" key="1">
    <source>
        <dbReference type="ARBA" id="ARBA00004496"/>
    </source>
</evidence>
<name>A0A316V738_9BASI</name>
<evidence type="ECO:0000256" key="4">
    <source>
        <dbReference type="ARBA" id="ARBA00022741"/>
    </source>
</evidence>
<evidence type="ECO:0000256" key="3">
    <source>
        <dbReference type="ARBA" id="ARBA00022490"/>
    </source>
</evidence>
<dbReference type="PANTHER" id="PTHR11564:SF5">
    <property type="entry name" value="SIGNAL RECOGNITION PARTICLE SUBUNIT SRP54"/>
    <property type="match status" value="1"/>
</dbReference>
<dbReference type="EC" id="3.6.5.4" evidence="11"/>
<organism evidence="14 15">
    <name type="scientific">Meira miltonrushii</name>
    <dbReference type="NCBI Taxonomy" id="1280837"/>
    <lineage>
        <taxon>Eukaryota</taxon>
        <taxon>Fungi</taxon>
        <taxon>Dikarya</taxon>
        <taxon>Basidiomycota</taxon>
        <taxon>Ustilaginomycotina</taxon>
        <taxon>Exobasidiomycetes</taxon>
        <taxon>Exobasidiales</taxon>
        <taxon>Brachybasidiaceae</taxon>
        <taxon>Meira</taxon>
    </lineage>
</organism>
<gene>
    <name evidence="14" type="ORF">FA14DRAFT_135656</name>
</gene>
<dbReference type="GO" id="GO:0005829">
    <property type="term" value="C:cytosol"/>
    <property type="evidence" value="ECO:0007669"/>
    <property type="project" value="TreeGrafter"/>
</dbReference>
<dbReference type="CDD" id="cd17875">
    <property type="entry name" value="SRP54_G"/>
    <property type="match status" value="1"/>
</dbReference>
<dbReference type="InterPro" id="IPR036225">
    <property type="entry name" value="SRP/SRP_N"/>
</dbReference>
<dbReference type="InterPro" id="IPR027417">
    <property type="entry name" value="P-loop_NTPase"/>
</dbReference>
<evidence type="ECO:0000256" key="12">
    <source>
        <dbReference type="ARBA" id="ARBA00048157"/>
    </source>
</evidence>
<dbReference type="GO" id="GO:0008312">
    <property type="term" value="F:7S RNA binding"/>
    <property type="evidence" value="ECO:0007669"/>
    <property type="project" value="InterPro"/>
</dbReference>
<dbReference type="SUPFAM" id="SSF47446">
    <property type="entry name" value="Signal peptide-binding domain"/>
    <property type="match status" value="1"/>
</dbReference>
<dbReference type="GO" id="GO:0005525">
    <property type="term" value="F:GTP binding"/>
    <property type="evidence" value="ECO:0007669"/>
    <property type="project" value="UniProtKB-KW"/>
</dbReference>
<dbReference type="Gene3D" id="1.10.260.30">
    <property type="entry name" value="Signal recognition particle, SRP54 subunit, M-domain"/>
    <property type="match status" value="1"/>
</dbReference>
<feature type="domain" description="SRP54-type proteins GTP-binding" evidence="13">
    <location>
        <begin position="276"/>
        <end position="289"/>
    </location>
</feature>
<dbReference type="Gene3D" id="1.20.120.140">
    <property type="entry name" value="Signal recognition particle SRP54, nucleotide-binding domain"/>
    <property type="match status" value="1"/>
</dbReference>
<dbReference type="FunCoup" id="A0A316V738">
    <property type="interactions" value="517"/>
</dbReference>
<dbReference type="Pfam" id="PF00448">
    <property type="entry name" value="SRP54"/>
    <property type="match status" value="1"/>
</dbReference>
<dbReference type="SMART" id="SM00963">
    <property type="entry name" value="SRP54_N"/>
    <property type="match status" value="1"/>
</dbReference>
<dbReference type="InterPro" id="IPR042101">
    <property type="entry name" value="SRP54_N_sf"/>
</dbReference>
<dbReference type="EMBL" id="KZ819604">
    <property type="protein sequence ID" value="PWN33429.1"/>
    <property type="molecule type" value="Genomic_DNA"/>
</dbReference>
<keyword evidence="4" id="KW-0547">Nucleotide-binding</keyword>
<evidence type="ECO:0000259" key="13">
    <source>
        <dbReference type="PROSITE" id="PS00300"/>
    </source>
</evidence>
<evidence type="ECO:0000313" key="15">
    <source>
        <dbReference type="Proteomes" id="UP000245771"/>
    </source>
</evidence>
<keyword evidence="5" id="KW-0378">Hydrolase</keyword>
<reference evidence="14 15" key="1">
    <citation type="journal article" date="2018" name="Mol. Biol. Evol.">
        <title>Broad Genomic Sampling Reveals a Smut Pathogenic Ancestry of the Fungal Clade Ustilaginomycotina.</title>
        <authorList>
            <person name="Kijpornyongpan T."/>
            <person name="Mondo S.J."/>
            <person name="Barry K."/>
            <person name="Sandor L."/>
            <person name="Lee J."/>
            <person name="Lipzen A."/>
            <person name="Pangilinan J."/>
            <person name="LaButti K."/>
            <person name="Hainaut M."/>
            <person name="Henrissat B."/>
            <person name="Grigoriev I.V."/>
            <person name="Spatafora J.W."/>
            <person name="Aime M.C."/>
        </authorList>
    </citation>
    <scope>NUCLEOTIDE SEQUENCE [LARGE SCALE GENOMIC DNA]</scope>
    <source>
        <strain evidence="14 15">MCA 3882</strain>
    </source>
</reference>
<accession>A0A316V738</accession>
<dbReference type="RefSeq" id="XP_025353731.1">
    <property type="nucleotide sequence ID" value="XM_025497008.1"/>
</dbReference>
<dbReference type="GO" id="GO:0006616">
    <property type="term" value="P:SRP-dependent cotranslational protein targeting to membrane, translocation"/>
    <property type="evidence" value="ECO:0007669"/>
    <property type="project" value="TreeGrafter"/>
</dbReference>
<dbReference type="SMART" id="SM00382">
    <property type="entry name" value="AAA"/>
    <property type="match status" value="1"/>
</dbReference>
<keyword evidence="7" id="KW-0342">GTP-binding</keyword>
<evidence type="ECO:0000313" key="14">
    <source>
        <dbReference type="EMBL" id="PWN33429.1"/>
    </source>
</evidence>
<protein>
    <recommendedName>
        <fullName evidence="11">signal-recognition-particle GTPase</fullName>
        <ecNumber evidence="11">3.6.5.4</ecNumber>
    </recommendedName>
    <alternativeName>
        <fullName evidence="10">Signal recognition particle 54 kDa protein homolog</fullName>
    </alternativeName>
</protein>
<dbReference type="InParanoid" id="A0A316V738"/>
<keyword evidence="8" id="KW-0733">Signal recognition particle</keyword>
<dbReference type="FunFam" id="3.40.50.300:FF:000022">
    <property type="entry name" value="Signal recognition particle 54 kDa subunit"/>
    <property type="match status" value="1"/>
</dbReference>
<dbReference type="HAMAP" id="MF_00306">
    <property type="entry name" value="SRP54"/>
    <property type="match status" value="1"/>
</dbReference>
<dbReference type="STRING" id="1280837.A0A316V738"/>
<dbReference type="Gene3D" id="3.40.50.300">
    <property type="entry name" value="P-loop containing nucleotide triphosphate hydrolases"/>
    <property type="match status" value="1"/>
</dbReference>
<sequence>MVLNDLGKRINAAFSELSRVPVVDDAAVDALLKNVCAALLESDVNVRLVQGLRNNVRSNVKEQLNDGEKASRLSEGQRRNIVQKAVFDHLVQLIDPGVEPFKPKKGKPNVIMFVGLQGSGKTTSCTKLANYYNKRGFKTGLVCADTFRAGAFDQLKQNAAKVNLPFYGSHTETDPVAIAAAGVASFKQAKFEVIIVDTSGRHKQEGELFREMVEIGEAVEPDQTIMVLDASIGQAAEGQSRAFKEAAGYGGIFVTKLDGHAKGGGAISAVAATKTPILFIGLGEHMTDIEVFRPQPFISRMLGMGDISGLMDKVQEVEMANPERQQEMLKKIEEGGTFSIRDWREQLGNIMSMGPLSKLAGMIPGVGQMLAGAGGGNDEESGNKMKRMIYITDSMTREELDSVGSLFFAPVKTKAIRAEQEKQLALHEAEGSKKEGKKPKVKVPVRMTARARRVAKGSGTSVREVEEFLMQYRMVSRMVKSMGGKAGWMKKMQGGAGAGRGRGGMPAPGQLPPGMSRDQVAQMQNMLPPEIKAQLRQPGGREKLLQQLQSGNMPPEMASMMGGMGGGMPNLGGLGGLANMMGGAGGMGGLQNMMASMMGGGGGGNQQR</sequence>
<dbReference type="PROSITE" id="PS00300">
    <property type="entry name" value="SRP54"/>
    <property type="match status" value="1"/>
</dbReference>
<comment type="subcellular location">
    <subcellularLocation>
        <location evidence="1">Cytoplasm</location>
    </subcellularLocation>
</comment>
<evidence type="ECO:0000256" key="10">
    <source>
        <dbReference type="ARBA" id="ARBA00034905"/>
    </source>
</evidence>
<dbReference type="GO" id="GO:0005786">
    <property type="term" value="C:signal recognition particle, endoplasmic reticulum targeting"/>
    <property type="evidence" value="ECO:0007669"/>
    <property type="project" value="UniProtKB-KW"/>
</dbReference>
<evidence type="ECO:0000256" key="5">
    <source>
        <dbReference type="ARBA" id="ARBA00022801"/>
    </source>
</evidence>
<dbReference type="SUPFAM" id="SSF52540">
    <property type="entry name" value="P-loop containing nucleoside triphosphate hydrolases"/>
    <property type="match status" value="1"/>
</dbReference>
<dbReference type="PANTHER" id="PTHR11564">
    <property type="entry name" value="SIGNAL RECOGNITION PARTICLE 54K PROTEIN SRP54"/>
    <property type="match status" value="1"/>
</dbReference>
<dbReference type="InterPro" id="IPR013822">
    <property type="entry name" value="Signal_recog_particl_SRP54_hlx"/>
</dbReference>
<dbReference type="GeneID" id="37018789"/>
<evidence type="ECO:0000256" key="8">
    <source>
        <dbReference type="ARBA" id="ARBA00023135"/>
    </source>
</evidence>
<proteinExistence type="inferred from homology"/>
<keyword evidence="6" id="KW-0694">RNA-binding</keyword>
<dbReference type="GO" id="GO:0003924">
    <property type="term" value="F:GTPase activity"/>
    <property type="evidence" value="ECO:0007669"/>
    <property type="project" value="InterPro"/>
</dbReference>
<dbReference type="InterPro" id="IPR004125">
    <property type="entry name" value="Signal_recog_particle_SRP54_M"/>
</dbReference>
<evidence type="ECO:0000256" key="6">
    <source>
        <dbReference type="ARBA" id="ARBA00022884"/>
    </source>
</evidence>
<dbReference type="Pfam" id="PF02978">
    <property type="entry name" value="SRP_SPB"/>
    <property type="match status" value="2"/>
</dbReference>
<dbReference type="OrthoDB" id="10250817at2759"/>
<dbReference type="InterPro" id="IPR022941">
    <property type="entry name" value="SRP54"/>
</dbReference>
<dbReference type="AlphaFoldDB" id="A0A316V738"/>
<dbReference type="Pfam" id="PF02881">
    <property type="entry name" value="SRP54_N"/>
    <property type="match status" value="1"/>
</dbReference>
<keyword evidence="15" id="KW-1185">Reference proteome</keyword>
<keyword evidence="9" id="KW-0687">Ribonucleoprotein</keyword>
<dbReference type="GO" id="GO:0030942">
    <property type="term" value="F:endoplasmic reticulum signal peptide binding"/>
    <property type="evidence" value="ECO:0007669"/>
    <property type="project" value="TreeGrafter"/>
</dbReference>
<dbReference type="InterPro" id="IPR036891">
    <property type="entry name" value="Signal_recog_part_SRP54_M_sf"/>
</dbReference>
<evidence type="ECO:0000256" key="11">
    <source>
        <dbReference type="ARBA" id="ARBA00035672"/>
    </source>
</evidence>
<comment type="catalytic activity">
    <reaction evidence="12">
        <text>GTP + H2O = GDP + phosphate + H(+)</text>
        <dbReference type="Rhea" id="RHEA:19669"/>
        <dbReference type="ChEBI" id="CHEBI:15377"/>
        <dbReference type="ChEBI" id="CHEBI:15378"/>
        <dbReference type="ChEBI" id="CHEBI:37565"/>
        <dbReference type="ChEBI" id="CHEBI:43474"/>
        <dbReference type="ChEBI" id="CHEBI:58189"/>
        <dbReference type="EC" id="3.6.5.4"/>
    </reaction>
    <physiologicalReaction direction="left-to-right" evidence="12">
        <dbReference type="Rhea" id="RHEA:19670"/>
    </physiologicalReaction>
</comment>
<dbReference type="SUPFAM" id="SSF47364">
    <property type="entry name" value="Domain of the SRP/SRP receptor G-proteins"/>
    <property type="match status" value="1"/>
</dbReference>
<keyword evidence="3" id="KW-0963">Cytoplasm</keyword>
<comment type="similarity">
    <text evidence="2">Belongs to the GTP-binding SRP family. SRP54 subfamily.</text>
</comment>
<evidence type="ECO:0000256" key="7">
    <source>
        <dbReference type="ARBA" id="ARBA00023134"/>
    </source>
</evidence>
<dbReference type="InterPro" id="IPR003593">
    <property type="entry name" value="AAA+_ATPase"/>
</dbReference>
<dbReference type="Proteomes" id="UP000245771">
    <property type="component" value="Unassembled WGS sequence"/>
</dbReference>